<keyword evidence="8" id="KW-0645">Protease</keyword>
<sequence length="221" mass="24813">MANKKKVVVTGFEPFGDHAVNASWVAVQELQRLGLGEDVDLHVCEVPVEYKAVENMLPSLWKELQPQLVVHVGVSGIATTVTLEQCGHNRGYKRLDNCSFCPTSQCCMENGPDCIKSVLDMDVVCKHVNDSDLGVALSVSEDAGRYLCDYTYYTSLYLGHRRCAFIHVPPLGKPYSSQDLGRALKAVILEMLDVLTQNCTEEKEHKHEEQCHHKHQQQQRC</sequence>
<dbReference type="Gene3D" id="3.40.630.20">
    <property type="entry name" value="Peptidase C15, pyroglutamyl peptidase I-like"/>
    <property type="match status" value="1"/>
</dbReference>
<evidence type="ECO:0000313" key="17">
    <source>
        <dbReference type="Proteomes" id="UP000265120"/>
    </source>
</evidence>
<comment type="catalytic activity">
    <reaction evidence="1">
        <text>Release of an N-terminal pyroglutamyl group from a polypeptide, the second amino acid generally not being Pro.</text>
        <dbReference type="EC" id="3.4.19.3"/>
    </reaction>
</comment>
<comment type="subcellular location">
    <subcellularLocation>
        <location evidence="3">Cytoplasm</location>
    </subcellularLocation>
</comment>
<organism evidence="16 17">
    <name type="scientific">Cynoglossus semilaevis</name>
    <name type="common">Tongue sole</name>
    <dbReference type="NCBI Taxonomy" id="244447"/>
    <lineage>
        <taxon>Eukaryota</taxon>
        <taxon>Metazoa</taxon>
        <taxon>Chordata</taxon>
        <taxon>Craniata</taxon>
        <taxon>Vertebrata</taxon>
        <taxon>Euteleostomi</taxon>
        <taxon>Actinopterygii</taxon>
        <taxon>Neopterygii</taxon>
        <taxon>Teleostei</taxon>
        <taxon>Neoteleostei</taxon>
        <taxon>Acanthomorphata</taxon>
        <taxon>Carangaria</taxon>
        <taxon>Pleuronectiformes</taxon>
        <taxon>Pleuronectoidei</taxon>
        <taxon>Cynoglossidae</taxon>
        <taxon>Cynoglossinae</taxon>
        <taxon>Cynoglossus</taxon>
    </lineage>
</organism>
<dbReference type="PANTHER" id="PTHR23402:SF1">
    <property type="entry name" value="PYROGLUTAMYL-PEPTIDASE I"/>
    <property type="match status" value="1"/>
</dbReference>
<evidence type="ECO:0000256" key="3">
    <source>
        <dbReference type="ARBA" id="ARBA00004496"/>
    </source>
</evidence>
<dbReference type="InterPro" id="IPR000816">
    <property type="entry name" value="Peptidase_C15"/>
</dbReference>
<evidence type="ECO:0000256" key="10">
    <source>
        <dbReference type="ARBA" id="ARBA00022807"/>
    </source>
</evidence>
<dbReference type="CDD" id="cd00501">
    <property type="entry name" value="Peptidase_C15"/>
    <property type="match status" value="1"/>
</dbReference>
<dbReference type="SUPFAM" id="SSF53182">
    <property type="entry name" value="Pyrrolidone carboxyl peptidase (pyroglutamate aminopeptidase)"/>
    <property type="match status" value="1"/>
</dbReference>
<evidence type="ECO:0000256" key="13">
    <source>
        <dbReference type="ARBA" id="ARBA00071380"/>
    </source>
</evidence>
<dbReference type="PIRSF" id="PIRSF015592">
    <property type="entry name" value="Prld-crbxl_pptds"/>
    <property type="match status" value="1"/>
</dbReference>
<evidence type="ECO:0000256" key="14">
    <source>
        <dbReference type="ARBA" id="ARBA00082061"/>
    </source>
</evidence>
<dbReference type="PANTHER" id="PTHR23402">
    <property type="entry name" value="PROTEASE FAMILY C15 PYROGLUTAMYL-PEPTIDASE I-RELATED"/>
    <property type="match status" value="1"/>
</dbReference>
<comment type="similarity">
    <text evidence="4">Belongs to the peptidase C15 family.</text>
</comment>
<dbReference type="AlphaFoldDB" id="A0A3P8WKK6"/>
<dbReference type="GO" id="GO:0005829">
    <property type="term" value="C:cytosol"/>
    <property type="evidence" value="ECO:0007669"/>
    <property type="project" value="InterPro"/>
</dbReference>
<evidence type="ECO:0000313" key="16">
    <source>
        <dbReference type="Ensembl" id="ENSCSEP00000027012.1"/>
    </source>
</evidence>
<dbReference type="OrthoDB" id="407146at2759"/>
<protein>
    <recommendedName>
        <fullName evidence="13">Pyroglutamyl-peptidase 1</fullName>
        <ecNumber evidence="6">3.4.19.3</ecNumber>
    </recommendedName>
    <alternativeName>
        <fullName evidence="11">5-oxoprolyl-peptidase</fullName>
    </alternativeName>
    <alternativeName>
        <fullName evidence="15">Pyroglutamyl aminopeptidase I</fullName>
    </alternativeName>
    <alternativeName>
        <fullName evidence="12">Pyroglutamyl-peptidase I</fullName>
    </alternativeName>
    <alternativeName>
        <fullName evidence="14">Pyrrolidone-carboxylate peptidase</fullName>
    </alternativeName>
</protein>
<dbReference type="Pfam" id="PF01470">
    <property type="entry name" value="Peptidase_C15"/>
    <property type="match status" value="1"/>
</dbReference>
<dbReference type="PRINTS" id="PR00706">
    <property type="entry name" value="PYROGLUPTASE"/>
</dbReference>
<evidence type="ECO:0000256" key="8">
    <source>
        <dbReference type="ARBA" id="ARBA00022670"/>
    </source>
</evidence>
<dbReference type="RefSeq" id="XP_008335835.1">
    <property type="nucleotide sequence ID" value="XM_008337613.3"/>
</dbReference>
<keyword evidence="17" id="KW-1185">Reference proteome</keyword>
<dbReference type="GeneID" id="103398865"/>
<dbReference type="GO" id="GO:0006508">
    <property type="term" value="P:proteolysis"/>
    <property type="evidence" value="ECO:0007669"/>
    <property type="project" value="UniProtKB-KW"/>
</dbReference>
<evidence type="ECO:0000256" key="11">
    <source>
        <dbReference type="ARBA" id="ARBA00030836"/>
    </source>
</evidence>
<keyword evidence="10" id="KW-0788">Thiol protease</keyword>
<evidence type="ECO:0000256" key="5">
    <source>
        <dbReference type="ARBA" id="ARBA00011245"/>
    </source>
</evidence>
<evidence type="ECO:0000256" key="2">
    <source>
        <dbReference type="ARBA" id="ARBA00002280"/>
    </source>
</evidence>
<proteinExistence type="inferred from homology"/>
<dbReference type="GO" id="GO:0016920">
    <property type="term" value="F:pyroglutamyl-peptidase activity"/>
    <property type="evidence" value="ECO:0007669"/>
    <property type="project" value="UniProtKB-EC"/>
</dbReference>
<dbReference type="InterPro" id="IPR036440">
    <property type="entry name" value="Peptidase_C15-like_sf"/>
</dbReference>
<comment type="subunit">
    <text evidence="5">Monomer.</text>
</comment>
<evidence type="ECO:0000256" key="7">
    <source>
        <dbReference type="ARBA" id="ARBA00022490"/>
    </source>
</evidence>
<name>A0A3P8WKK6_CYNSE</name>
<comment type="function">
    <text evidence="2">Removes 5-oxoproline from various penultimate amino acid residues except L-proline.</text>
</comment>
<dbReference type="InParanoid" id="A0A3P8WKK6"/>
<dbReference type="GeneTree" id="ENSGT00390000015368"/>
<accession>A0A3P8WKK6</accession>
<evidence type="ECO:0000256" key="9">
    <source>
        <dbReference type="ARBA" id="ARBA00022801"/>
    </source>
</evidence>
<evidence type="ECO:0000256" key="15">
    <source>
        <dbReference type="ARBA" id="ARBA00082657"/>
    </source>
</evidence>
<dbReference type="OMA" id="VCNHVFY"/>
<evidence type="ECO:0000256" key="1">
    <source>
        <dbReference type="ARBA" id="ARBA00001770"/>
    </source>
</evidence>
<keyword evidence="9" id="KW-0378">Hydrolase</keyword>
<keyword evidence="7" id="KW-0963">Cytoplasm</keyword>
<dbReference type="KEGG" id="csem:103398865"/>
<dbReference type="InterPro" id="IPR016125">
    <property type="entry name" value="Peptidase_C15-like"/>
</dbReference>
<dbReference type="Ensembl" id="ENSCSET00000027374.1">
    <property type="protein sequence ID" value="ENSCSEP00000027012.1"/>
    <property type="gene ID" value="ENSCSEG00000017253.1"/>
</dbReference>
<dbReference type="Proteomes" id="UP000265120">
    <property type="component" value="Unassembled WGS sequence"/>
</dbReference>
<reference evidence="16" key="2">
    <citation type="submission" date="2025-09" db="UniProtKB">
        <authorList>
            <consortium name="Ensembl"/>
        </authorList>
    </citation>
    <scope>IDENTIFICATION</scope>
</reference>
<dbReference type="FunCoup" id="A0A3P8WKK6">
    <property type="interactions" value="441"/>
</dbReference>
<dbReference type="FunFam" id="3.40.630.20:FF:000002">
    <property type="entry name" value="Pyroglutamyl-peptidase 1"/>
    <property type="match status" value="1"/>
</dbReference>
<evidence type="ECO:0000256" key="6">
    <source>
        <dbReference type="ARBA" id="ARBA00012915"/>
    </source>
</evidence>
<evidence type="ECO:0000256" key="4">
    <source>
        <dbReference type="ARBA" id="ARBA00006641"/>
    </source>
</evidence>
<evidence type="ECO:0000256" key="12">
    <source>
        <dbReference type="ARBA" id="ARBA00031559"/>
    </source>
</evidence>
<dbReference type="EC" id="3.4.19.3" evidence="6"/>
<dbReference type="STRING" id="244447.ENSCSEP00000027012"/>
<reference evidence="16" key="1">
    <citation type="submission" date="2025-08" db="UniProtKB">
        <authorList>
            <consortium name="Ensembl"/>
        </authorList>
    </citation>
    <scope>IDENTIFICATION</scope>
</reference>